<keyword evidence="4" id="KW-0812">Transmembrane</keyword>
<name>S7ZSJ6_PENO1</name>
<dbReference type="GO" id="GO:0008081">
    <property type="term" value="F:phosphoric diester hydrolase activity"/>
    <property type="evidence" value="ECO:0007669"/>
    <property type="project" value="InterPro"/>
</dbReference>
<evidence type="ECO:0000256" key="1">
    <source>
        <dbReference type="ARBA" id="ARBA00008858"/>
    </source>
</evidence>
<dbReference type="PANTHER" id="PTHR31571">
    <property type="entry name" value="ALTERED INHERITANCE OF MITOCHONDRIA PROTEIN 6"/>
    <property type="match status" value="1"/>
</dbReference>
<gene>
    <name evidence="5" type="ORF">PDE_06648</name>
</gene>
<dbReference type="EMBL" id="KB644414">
    <property type="protein sequence ID" value="EPS31691.1"/>
    <property type="molecule type" value="Genomic_DNA"/>
</dbReference>
<comment type="similarity">
    <text evidence="1">Belongs to the AIM6 family.</text>
</comment>
<dbReference type="CDD" id="cd08577">
    <property type="entry name" value="PI-PLCc_GDPD_SF_unchar3"/>
    <property type="match status" value="1"/>
</dbReference>
<feature type="transmembrane region" description="Helical" evidence="4">
    <location>
        <begin position="72"/>
        <end position="98"/>
    </location>
</feature>
<dbReference type="OrthoDB" id="4153866at2759"/>
<dbReference type="PANTHER" id="PTHR31571:SF1">
    <property type="entry name" value="ALTERED INHERITANCE OF MITOCHONDRIA PROTEIN 6"/>
    <property type="match status" value="1"/>
</dbReference>
<organism evidence="5 6">
    <name type="scientific">Penicillium oxalicum (strain 114-2 / CGMCC 5302)</name>
    <name type="common">Penicillium decumbens</name>
    <dbReference type="NCBI Taxonomy" id="933388"/>
    <lineage>
        <taxon>Eukaryota</taxon>
        <taxon>Fungi</taxon>
        <taxon>Dikarya</taxon>
        <taxon>Ascomycota</taxon>
        <taxon>Pezizomycotina</taxon>
        <taxon>Eurotiomycetes</taxon>
        <taxon>Eurotiomycetidae</taxon>
        <taxon>Eurotiales</taxon>
        <taxon>Aspergillaceae</taxon>
        <taxon>Penicillium</taxon>
    </lineage>
</organism>
<keyword evidence="6" id="KW-1185">Reference proteome</keyword>
<protein>
    <recommendedName>
        <fullName evidence="2">Altered inheritance of mitochondria protein 6</fullName>
    </recommendedName>
</protein>
<dbReference type="GO" id="GO:0006629">
    <property type="term" value="P:lipid metabolic process"/>
    <property type="evidence" value="ECO:0007669"/>
    <property type="project" value="InterPro"/>
</dbReference>
<dbReference type="InterPro" id="IPR039559">
    <property type="entry name" value="AIM6_PI-PLC-like_dom"/>
</dbReference>
<dbReference type="SUPFAM" id="SSF51695">
    <property type="entry name" value="PLC-like phosphodiesterases"/>
    <property type="match status" value="1"/>
</dbReference>
<evidence type="ECO:0000313" key="6">
    <source>
        <dbReference type="Proteomes" id="UP000019376"/>
    </source>
</evidence>
<dbReference type="AlphaFoldDB" id="S7ZSJ6"/>
<dbReference type="eggNOG" id="ENOG502QVA8">
    <property type="taxonomic scope" value="Eukaryota"/>
</dbReference>
<dbReference type="PhylomeDB" id="S7ZSJ6"/>
<dbReference type="HOGENOM" id="CLU_031561_0_2_1"/>
<dbReference type="InterPro" id="IPR017946">
    <property type="entry name" value="PLC-like_Pdiesterase_TIM-brl"/>
</dbReference>
<evidence type="ECO:0000256" key="4">
    <source>
        <dbReference type="SAM" id="Phobius"/>
    </source>
</evidence>
<proteinExistence type="inferred from homology"/>
<keyword evidence="4" id="KW-1133">Transmembrane helix</keyword>
<dbReference type="STRING" id="933388.S7ZSJ6"/>
<evidence type="ECO:0000313" key="5">
    <source>
        <dbReference type="EMBL" id="EPS31691.1"/>
    </source>
</evidence>
<sequence length="407" mass="45076">MGVQSNFSPLSPLPSESSNMSALTDRPLSEIYDKEDRLCPAAEHRPSRRFARFKTQFDAQIVGKKKALRNRIFLALFLIVVVGGVIVLIWFSLVLALIHRLTPSNPSNGLQKIVDQWDTPSDSVSLLTPWPKDFSQGIVPVSCHSHNDYWRSVPLYEALAGGCTGVEADVWLDGKDLLVGHRKNSLSSDRTLNSLYIEPLSIALSNLNHGSSASAPVGLFNVDPSTTVTLLIDIKSDPVTTWPVLHDQLSPLIAGGWLSHWNGTSKALVRGPITVVGTGNTHFDQVVADHDRYIFFDAPLPDLSHNSSYGPENSYYASVSLKKAVGTIWLWGPTADQQDAMQEMIRAAADRGLVSRFWSTPSWPVSLRLKVWRFLAEHQVGMLNVDNIVEATRWNWDWCIVAGLVLC</sequence>
<evidence type="ECO:0000256" key="3">
    <source>
        <dbReference type="SAM" id="MobiDB-lite"/>
    </source>
</evidence>
<feature type="compositionally biased region" description="Low complexity" evidence="3">
    <location>
        <begin position="1"/>
        <end position="21"/>
    </location>
</feature>
<feature type="region of interest" description="Disordered" evidence="3">
    <location>
        <begin position="1"/>
        <end position="22"/>
    </location>
</feature>
<keyword evidence="4" id="KW-0472">Membrane</keyword>
<evidence type="ECO:0000256" key="2">
    <source>
        <dbReference type="ARBA" id="ARBA00014286"/>
    </source>
</evidence>
<dbReference type="Proteomes" id="UP000019376">
    <property type="component" value="Unassembled WGS sequence"/>
</dbReference>
<accession>S7ZSJ6</accession>
<reference evidence="5 6" key="1">
    <citation type="journal article" date="2013" name="PLoS ONE">
        <title>Genomic and secretomic analyses reveal unique features of the lignocellulolytic enzyme system of Penicillium decumbens.</title>
        <authorList>
            <person name="Liu G."/>
            <person name="Zhang L."/>
            <person name="Wei X."/>
            <person name="Zou G."/>
            <person name="Qin Y."/>
            <person name="Ma L."/>
            <person name="Li J."/>
            <person name="Zheng H."/>
            <person name="Wang S."/>
            <person name="Wang C."/>
            <person name="Xun L."/>
            <person name="Zhao G.-P."/>
            <person name="Zhou Z."/>
            <person name="Qu Y."/>
        </authorList>
    </citation>
    <scope>NUCLEOTIDE SEQUENCE [LARGE SCALE GENOMIC DNA]</scope>
    <source>
        <strain evidence="6">114-2 / CGMCC 5302</strain>
    </source>
</reference>
<dbReference type="InterPro" id="IPR051236">
    <property type="entry name" value="HAT_RTT109-like"/>
</dbReference>